<dbReference type="Gene3D" id="3.30.70.790">
    <property type="entry name" value="UreE, C-terminal domain"/>
    <property type="match status" value="1"/>
</dbReference>
<evidence type="ECO:0000313" key="2">
    <source>
        <dbReference type="EMBL" id="KFN43368.1"/>
    </source>
</evidence>
<dbReference type="OrthoDB" id="6197669at2"/>
<proteinExistence type="predicted"/>
<dbReference type="EMBL" id="AVCI01000005">
    <property type="protein sequence ID" value="KFN43368.1"/>
    <property type="molecule type" value="Genomic_DNA"/>
</dbReference>
<dbReference type="AlphaFoldDB" id="A0A091AT44"/>
<feature type="domain" description="DUF2007" evidence="1">
    <location>
        <begin position="1"/>
        <end position="62"/>
    </location>
</feature>
<dbReference type="Pfam" id="PF09413">
    <property type="entry name" value="DUF2007"/>
    <property type="match status" value="1"/>
</dbReference>
<comment type="caution">
    <text evidence="2">The sequence shown here is derived from an EMBL/GenBank/DDBJ whole genome shotgun (WGS) entry which is preliminary data.</text>
</comment>
<evidence type="ECO:0000259" key="1">
    <source>
        <dbReference type="Pfam" id="PF09413"/>
    </source>
</evidence>
<dbReference type="InterPro" id="IPR011322">
    <property type="entry name" value="N-reg_PII-like_a/b"/>
</dbReference>
<gene>
    <name evidence="2" type="ORF">N789_08825</name>
</gene>
<reference evidence="2 3" key="1">
    <citation type="submission" date="2013-09" db="EMBL/GenBank/DDBJ databases">
        <title>Genome sequencing of Arenimonas oryziterrae.</title>
        <authorList>
            <person name="Chen F."/>
            <person name="Wang G."/>
        </authorList>
    </citation>
    <scope>NUCLEOTIDE SEQUENCE [LARGE SCALE GENOMIC DNA]</scope>
    <source>
        <strain evidence="2 3">YC6267</strain>
    </source>
</reference>
<organism evidence="2 3">
    <name type="scientific">Arenimonas oryziterrae DSM 21050 = YC6267</name>
    <dbReference type="NCBI Taxonomy" id="1121015"/>
    <lineage>
        <taxon>Bacteria</taxon>
        <taxon>Pseudomonadati</taxon>
        <taxon>Pseudomonadota</taxon>
        <taxon>Gammaproteobacteria</taxon>
        <taxon>Lysobacterales</taxon>
        <taxon>Lysobacteraceae</taxon>
        <taxon>Arenimonas</taxon>
    </lineage>
</organism>
<evidence type="ECO:0000313" key="3">
    <source>
        <dbReference type="Proteomes" id="UP000029385"/>
    </source>
</evidence>
<dbReference type="PATRIC" id="fig|1121015.4.peg.1256"/>
<keyword evidence="3" id="KW-1185">Reference proteome</keyword>
<dbReference type="eggNOG" id="ENOG5033DJM">
    <property type="taxonomic scope" value="Bacteria"/>
</dbReference>
<accession>A0A091AT44</accession>
<dbReference type="STRING" id="1121015.GCA_000420545_00580"/>
<dbReference type="SUPFAM" id="SSF54913">
    <property type="entry name" value="GlnB-like"/>
    <property type="match status" value="1"/>
</dbReference>
<dbReference type="Proteomes" id="UP000029385">
    <property type="component" value="Unassembled WGS sequence"/>
</dbReference>
<protein>
    <recommendedName>
        <fullName evidence="1">DUF2007 domain-containing protein</fullName>
    </recommendedName>
</protein>
<dbReference type="InterPro" id="IPR018551">
    <property type="entry name" value="DUF2007"/>
</dbReference>
<sequence>MRVIYDAANTVDAHLVKHALDEAGIPAFIRGEYLTGAMGELPMTGLVQVCVPSAAWPEARDCLLALGLISATDEDRDDPAIDGLLA</sequence>
<dbReference type="RefSeq" id="WP_022968235.1">
    <property type="nucleotide sequence ID" value="NZ_ATVD01000001.1"/>
</dbReference>
<name>A0A091AT44_9GAMM</name>